<dbReference type="Pfam" id="PF08534">
    <property type="entry name" value="Redoxin"/>
    <property type="match status" value="1"/>
</dbReference>
<dbReference type="RefSeq" id="WP_171091789.1">
    <property type="nucleotide sequence ID" value="NZ_CP053069.1"/>
</dbReference>
<dbReference type="NCBIfam" id="TIGR00385">
    <property type="entry name" value="dsbE"/>
    <property type="match status" value="1"/>
</dbReference>
<dbReference type="PROSITE" id="PS00194">
    <property type="entry name" value="THIOREDOXIN_1"/>
    <property type="match status" value="1"/>
</dbReference>
<dbReference type="Proteomes" id="UP000501534">
    <property type="component" value="Chromosome"/>
</dbReference>
<evidence type="ECO:0000256" key="3">
    <source>
        <dbReference type="ARBA" id="ARBA00022748"/>
    </source>
</evidence>
<proteinExistence type="inferred from homology"/>
<evidence type="ECO:0000313" key="7">
    <source>
        <dbReference type="EMBL" id="QJR10909.1"/>
    </source>
</evidence>
<dbReference type="SUPFAM" id="SSF52833">
    <property type="entry name" value="Thioredoxin-like"/>
    <property type="match status" value="1"/>
</dbReference>
<dbReference type="AlphaFoldDB" id="A0A6M4GU95"/>
<protein>
    <submittedName>
        <fullName evidence="7">Thiol:disulfide interchange protein DsbE</fullName>
    </submittedName>
</protein>
<dbReference type="GO" id="GO:0030288">
    <property type="term" value="C:outer membrane-bounded periplasmic space"/>
    <property type="evidence" value="ECO:0007669"/>
    <property type="project" value="InterPro"/>
</dbReference>
<dbReference type="EMBL" id="CP053069">
    <property type="protein sequence ID" value="QJR10909.1"/>
    <property type="molecule type" value="Genomic_DNA"/>
</dbReference>
<evidence type="ECO:0000313" key="8">
    <source>
        <dbReference type="Proteomes" id="UP000501534"/>
    </source>
</evidence>
<organism evidence="7 8">
    <name type="scientific">Usitatibacter rugosus</name>
    <dbReference type="NCBI Taxonomy" id="2732067"/>
    <lineage>
        <taxon>Bacteria</taxon>
        <taxon>Pseudomonadati</taxon>
        <taxon>Pseudomonadota</taxon>
        <taxon>Betaproteobacteria</taxon>
        <taxon>Nitrosomonadales</taxon>
        <taxon>Usitatibacteraceae</taxon>
        <taxon>Usitatibacter</taxon>
    </lineage>
</organism>
<keyword evidence="4" id="KW-1015">Disulfide bond</keyword>
<dbReference type="Gene3D" id="3.40.30.10">
    <property type="entry name" value="Glutaredoxin"/>
    <property type="match status" value="1"/>
</dbReference>
<dbReference type="CDD" id="cd03010">
    <property type="entry name" value="TlpA_like_DsbE"/>
    <property type="match status" value="1"/>
</dbReference>
<dbReference type="KEGG" id="uru:DSM104443_01979"/>
<dbReference type="GO" id="GO:0015036">
    <property type="term" value="F:disulfide oxidoreductase activity"/>
    <property type="evidence" value="ECO:0007669"/>
    <property type="project" value="InterPro"/>
</dbReference>
<evidence type="ECO:0000256" key="2">
    <source>
        <dbReference type="ARBA" id="ARBA00007758"/>
    </source>
</evidence>
<comment type="similarity">
    <text evidence="2">Belongs to the thioredoxin family. DsbE subfamily.</text>
</comment>
<gene>
    <name evidence="7" type="primary">dsbE</name>
    <name evidence="7" type="ORF">DSM104443_01979</name>
</gene>
<dbReference type="InterPro" id="IPR017937">
    <property type="entry name" value="Thioredoxin_CS"/>
</dbReference>
<dbReference type="PANTHER" id="PTHR42852:SF6">
    <property type="entry name" value="THIOL:DISULFIDE INTERCHANGE PROTEIN DSBE"/>
    <property type="match status" value="1"/>
</dbReference>
<keyword evidence="8" id="KW-1185">Reference proteome</keyword>
<dbReference type="PANTHER" id="PTHR42852">
    <property type="entry name" value="THIOL:DISULFIDE INTERCHANGE PROTEIN DSBE"/>
    <property type="match status" value="1"/>
</dbReference>
<feature type="domain" description="Thioredoxin" evidence="6">
    <location>
        <begin position="34"/>
        <end position="176"/>
    </location>
</feature>
<name>A0A6M4GU95_9PROT</name>
<dbReference type="InterPro" id="IPR050553">
    <property type="entry name" value="Thioredoxin_ResA/DsbE_sf"/>
</dbReference>
<evidence type="ECO:0000256" key="4">
    <source>
        <dbReference type="ARBA" id="ARBA00023157"/>
    </source>
</evidence>
<evidence type="ECO:0000256" key="5">
    <source>
        <dbReference type="ARBA" id="ARBA00023284"/>
    </source>
</evidence>
<sequence length="176" mass="19984">MRSLKFVVPFVLFLVLAGFFAVGLQRDPREIPSPFIDKPAPAFKLEQLHDAAKPFTPEDMKGRVWMLNVWASWCVSCRVEHPLLVEMSKRNIVPIVGLNYKDQRDAGMQWLTRFGNPYVLSAYDFDGRVGIDYGVYGVPETFVIDKMGVVRYKQIGPITPEALEGKILPLLKKLQA</sequence>
<dbReference type="PROSITE" id="PS51352">
    <property type="entry name" value="THIOREDOXIN_2"/>
    <property type="match status" value="1"/>
</dbReference>
<evidence type="ECO:0000256" key="1">
    <source>
        <dbReference type="ARBA" id="ARBA00004196"/>
    </source>
</evidence>
<reference evidence="7 8" key="1">
    <citation type="submission" date="2020-04" db="EMBL/GenBank/DDBJ databases">
        <title>Usitatibacter rugosus gen. nov., sp. nov. and Usitatibacter palustris sp. nov., novel members of Usitatibacteraceae fam. nov. within the order Nitrosomonadales isolated from soil.</title>
        <authorList>
            <person name="Huber K.J."/>
            <person name="Neumann-Schaal M."/>
            <person name="Geppert A."/>
            <person name="Luckner M."/>
            <person name="Wanner G."/>
            <person name="Overmann J."/>
        </authorList>
    </citation>
    <scope>NUCLEOTIDE SEQUENCE [LARGE SCALE GENOMIC DNA]</scope>
    <source>
        <strain evidence="7 8">0125_3</strain>
    </source>
</reference>
<dbReference type="InterPro" id="IPR004799">
    <property type="entry name" value="Periplasmic_diS_OxRdtase_DsbE"/>
</dbReference>
<dbReference type="InterPro" id="IPR036249">
    <property type="entry name" value="Thioredoxin-like_sf"/>
</dbReference>
<dbReference type="GO" id="GO:0017004">
    <property type="term" value="P:cytochrome complex assembly"/>
    <property type="evidence" value="ECO:0007669"/>
    <property type="project" value="UniProtKB-KW"/>
</dbReference>
<keyword evidence="3" id="KW-0201">Cytochrome c-type biogenesis</keyword>
<dbReference type="InterPro" id="IPR013740">
    <property type="entry name" value="Redoxin"/>
</dbReference>
<dbReference type="InterPro" id="IPR013766">
    <property type="entry name" value="Thioredoxin_domain"/>
</dbReference>
<accession>A0A6M4GU95</accession>
<keyword evidence="5" id="KW-0676">Redox-active center</keyword>
<evidence type="ECO:0000259" key="6">
    <source>
        <dbReference type="PROSITE" id="PS51352"/>
    </source>
</evidence>
<comment type="subcellular location">
    <subcellularLocation>
        <location evidence="1">Cell envelope</location>
    </subcellularLocation>
</comment>